<sequence length="87" mass="9685">MEILPWTLLMTATCPLFRCTMEGRMAVLSQLLQPRAVSSTENQPGTCCVEHTRTLCPEKQTQLDCGLLCQETLTQTEAHSAKRNSDS</sequence>
<dbReference type="EMBL" id="JAFBMS010000025">
    <property type="protein sequence ID" value="KAG9342960.1"/>
    <property type="molecule type" value="Genomic_DNA"/>
</dbReference>
<gene>
    <name evidence="1" type="ORF">JZ751_015176</name>
</gene>
<dbReference type="AlphaFoldDB" id="A0A8T2NUP3"/>
<reference evidence="1" key="1">
    <citation type="thesis" date="2021" institute="BYU ScholarsArchive" country="Provo, UT, USA">
        <title>Applications of and Algorithms for Genome Assembly and Genomic Analyses with an Emphasis on Marine Teleosts.</title>
        <authorList>
            <person name="Pickett B.D."/>
        </authorList>
    </citation>
    <scope>NUCLEOTIDE SEQUENCE</scope>
    <source>
        <strain evidence="1">HI-2016</strain>
    </source>
</reference>
<comment type="caution">
    <text evidence="1">The sequence shown here is derived from an EMBL/GenBank/DDBJ whole genome shotgun (WGS) entry which is preliminary data.</text>
</comment>
<evidence type="ECO:0000313" key="1">
    <source>
        <dbReference type="EMBL" id="KAG9342960.1"/>
    </source>
</evidence>
<keyword evidence="2" id="KW-1185">Reference proteome</keyword>
<protein>
    <submittedName>
        <fullName evidence="1">Uncharacterized protein</fullName>
    </submittedName>
</protein>
<accession>A0A8T2NUP3</accession>
<organism evidence="1 2">
    <name type="scientific">Albula glossodonta</name>
    <name type="common">roundjaw bonefish</name>
    <dbReference type="NCBI Taxonomy" id="121402"/>
    <lineage>
        <taxon>Eukaryota</taxon>
        <taxon>Metazoa</taxon>
        <taxon>Chordata</taxon>
        <taxon>Craniata</taxon>
        <taxon>Vertebrata</taxon>
        <taxon>Euteleostomi</taxon>
        <taxon>Actinopterygii</taxon>
        <taxon>Neopterygii</taxon>
        <taxon>Teleostei</taxon>
        <taxon>Albuliformes</taxon>
        <taxon>Albulidae</taxon>
        <taxon>Albula</taxon>
    </lineage>
</organism>
<name>A0A8T2NUP3_9TELE</name>
<evidence type="ECO:0000313" key="2">
    <source>
        <dbReference type="Proteomes" id="UP000824540"/>
    </source>
</evidence>
<proteinExistence type="predicted"/>
<dbReference type="Proteomes" id="UP000824540">
    <property type="component" value="Unassembled WGS sequence"/>
</dbReference>